<keyword evidence="2" id="KW-1185">Reference proteome</keyword>
<gene>
    <name evidence="1" type="ORF">J2S75_002870</name>
</gene>
<dbReference type="Proteomes" id="UP001224682">
    <property type="component" value="Unassembled WGS sequence"/>
</dbReference>
<organism evidence="1 2">
    <name type="scientific">Ancylobacter polymorphus</name>
    <dbReference type="NCBI Taxonomy" id="223390"/>
    <lineage>
        <taxon>Bacteria</taxon>
        <taxon>Pseudomonadati</taxon>
        <taxon>Pseudomonadota</taxon>
        <taxon>Alphaproteobacteria</taxon>
        <taxon>Hyphomicrobiales</taxon>
        <taxon>Xanthobacteraceae</taxon>
        <taxon>Ancylobacter</taxon>
    </lineage>
</organism>
<accession>A0ABU0BEW9</accession>
<proteinExistence type="predicted"/>
<comment type="caution">
    <text evidence="1">The sequence shown here is derived from an EMBL/GenBank/DDBJ whole genome shotgun (WGS) entry which is preliminary data.</text>
</comment>
<dbReference type="EMBL" id="JAUSUI010000005">
    <property type="protein sequence ID" value="MDQ0303836.1"/>
    <property type="molecule type" value="Genomic_DNA"/>
</dbReference>
<evidence type="ECO:0000313" key="1">
    <source>
        <dbReference type="EMBL" id="MDQ0303836.1"/>
    </source>
</evidence>
<sequence length="119" mass="13077">MSELVDWKIAAASICDAMQERATQVATRASEDLYEHMMMSVQDYLRSNVRFNLSEELRRVSAECGRLRASNASLLAGAKLALDLAEGLINSDYEGTSAHEPMMAELEPVRAAIAKAEGR</sequence>
<dbReference type="RefSeq" id="WP_307020536.1">
    <property type="nucleotide sequence ID" value="NZ_JAUSUI010000005.1"/>
</dbReference>
<reference evidence="1 2" key="1">
    <citation type="submission" date="2023-07" db="EMBL/GenBank/DDBJ databases">
        <title>Genomic Encyclopedia of Type Strains, Phase IV (KMG-IV): sequencing the most valuable type-strain genomes for metagenomic binning, comparative biology and taxonomic classification.</title>
        <authorList>
            <person name="Goeker M."/>
        </authorList>
    </citation>
    <scope>NUCLEOTIDE SEQUENCE [LARGE SCALE GENOMIC DNA]</scope>
    <source>
        <strain evidence="1 2">DSM 2457</strain>
    </source>
</reference>
<evidence type="ECO:0000313" key="2">
    <source>
        <dbReference type="Proteomes" id="UP001224682"/>
    </source>
</evidence>
<name>A0ABU0BEW9_9HYPH</name>
<protein>
    <submittedName>
        <fullName evidence="1">N-methylhydantoinase B/oxoprolinase/acetone carboxylase alpha subunit</fullName>
    </submittedName>
</protein>